<dbReference type="InterPro" id="IPR018060">
    <property type="entry name" value="HTH_AraC"/>
</dbReference>
<keyword evidence="3" id="KW-0804">Transcription</keyword>
<evidence type="ECO:0000259" key="5">
    <source>
        <dbReference type="PROSITE" id="PS01124"/>
    </source>
</evidence>
<dbReference type="PANTHER" id="PTHR46796">
    <property type="entry name" value="HTH-TYPE TRANSCRIPTIONAL ACTIVATOR RHAS-RELATED"/>
    <property type="match status" value="1"/>
</dbReference>
<dbReference type="OrthoDB" id="9783876at2"/>
<dbReference type="GO" id="GO:0009893">
    <property type="term" value="P:positive regulation of metabolic process"/>
    <property type="evidence" value="ECO:0007669"/>
    <property type="project" value="UniProtKB-ARBA"/>
</dbReference>
<proteinExistence type="predicted"/>
<dbReference type="Gene3D" id="1.10.10.60">
    <property type="entry name" value="Homeodomain-like"/>
    <property type="match status" value="2"/>
</dbReference>
<keyword evidence="7" id="KW-1185">Reference proteome</keyword>
<name>A0A1I4Q3M6_9GAMM</name>
<organism evidence="6 7">
    <name type="scientific">Marinobacter zhejiangensis</name>
    <dbReference type="NCBI Taxonomy" id="488535"/>
    <lineage>
        <taxon>Bacteria</taxon>
        <taxon>Pseudomonadati</taxon>
        <taxon>Pseudomonadota</taxon>
        <taxon>Gammaproteobacteria</taxon>
        <taxon>Pseudomonadales</taxon>
        <taxon>Marinobacteraceae</taxon>
        <taxon>Marinobacter</taxon>
    </lineage>
</organism>
<reference evidence="7" key="1">
    <citation type="submission" date="2016-10" db="EMBL/GenBank/DDBJ databases">
        <authorList>
            <person name="Varghese N."/>
            <person name="Submissions S."/>
        </authorList>
    </citation>
    <scope>NUCLEOTIDE SEQUENCE [LARGE SCALE GENOMIC DNA]</scope>
    <source>
        <strain evidence="7">CGMCC 1.7061</strain>
    </source>
</reference>
<evidence type="ECO:0000256" key="1">
    <source>
        <dbReference type="ARBA" id="ARBA00023015"/>
    </source>
</evidence>
<keyword evidence="1" id="KW-0805">Transcription regulation</keyword>
<dbReference type="InterPro" id="IPR032783">
    <property type="entry name" value="AraC_lig"/>
</dbReference>
<dbReference type="Pfam" id="PF12852">
    <property type="entry name" value="Cupin_6"/>
    <property type="match status" value="1"/>
</dbReference>
<protein>
    <submittedName>
        <fullName evidence="6">Helix-turn-helix domain-containing protein</fullName>
    </submittedName>
</protein>
<gene>
    <name evidence="6" type="ORF">SAMN04487963_2161</name>
</gene>
<feature type="domain" description="HTH araC/xylS-type" evidence="5">
    <location>
        <begin position="173"/>
        <end position="270"/>
    </location>
</feature>
<dbReference type="EMBL" id="FOUE01000003">
    <property type="protein sequence ID" value="SFM34681.1"/>
    <property type="molecule type" value="Genomic_DNA"/>
</dbReference>
<evidence type="ECO:0000256" key="2">
    <source>
        <dbReference type="ARBA" id="ARBA00023125"/>
    </source>
</evidence>
<evidence type="ECO:0000313" key="6">
    <source>
        <dbReference type="EMBL" id="SFM34681.1"/>
    </source>
</evidence>
<dbReference type="Proteomes" id="UP000198519">
    <property type="component" value="Unassembled WGS sequence"/>
</dbReference>
<dbReference type="GO" id="GO:0043565">
    <property type="term" value="F:sequence-specific DNA binding"/>
    <property type="evidence" value="ECO:0007669"/>
    <property type="project" value="InterPro"/>
</dbReference>
<dbReference type="GO" id="GO:0003700">
    <property type="term" value="F:DNA-binding transcription factor activity"/>
    <property type="evidence" value="ECO:0007669"/>
    <property type="project" value="InterPro"/>
</dbReference>
<dbReference type="InterPro" id="IPR050204">
    <property type="entry name" value="AraC_XylS_family_regulators"/>
</dbReference>
<dbReference type="STRING" id="488535.SAMN04487963_2161"/>
<evidence type="ECO:0000313" key="7">
    <source>
        <dbReference type="Proteomes" id="UP000198519"/>
    </source>
</evidence>
<dbReference type="RefSeq" id="WP_092022386.1">
    <property type="nucleotide sequence ID" value="NZ_FOUE01000003.1"/>
</dbReference>
<sequence>MDRLAALLTNFHLSASVFNAGTLGAASRHPREEGVGYLHVLTQGAIYLRVQGANEQRFDKPVLILMTEQQDHDLGPGIGGAETLCGSFRFGTGNGGPIYQALPGLLAIPLDELGTLAGLLELMLQEARNDQCGRQAALDRLCEVLVIRLLRHLMDSGTMDSGLLAGLAHPKLAKALTAMHREPAVDWTLSGLAEIAGMSRARFAVVFRETLGLTPAVCLAQWRVSLAQALLRDGLPLGMVANKVGYGSGSALAKAFRRHLGCSPVRGTRMAVQGEPTPS</sequence>
<dbReference type="InterPro" id="IPR009057">
    <property type="entry name" value="Homeodomain-like_sf"/>
</dbReference>
<accession>A0A1I4Q3M6</accession>
<dbReference type="AlphaFoldDB" id="A0A1I4Q3M6"/>
<dbReference type="PROSITE" id="PS01124">
    <property type="entry name" value="HTH_ARAC_FAMILY_2"/>
    <property type="match status" value="1"/>
</dbReference>
<dbReference type="PROSITE" id="PS00041">
    <property type="entry name" value="HTH_ARAC_FAMILY_1"/>
    <property type="match status" value="1"/>
</dbReference>
<dbReference type="SMART" id="SM00342">
    <property type="entry name" value="HTH_ARAC"/>
    <property type="match status" value="1"/>
</dbReference>
<dbReference type="Pfam" id="PF12833">
    <property type="entry name" value="HTH_18"/>
    <property type="match status" value="1"/>
</dbReference>
<dbReference type="SUPFAM" id="SSF46689">
    <property type="entry name" value="Homeodomain-like"/>
    <property type="match status" value="2"/>
</dbReference>
<dbReference type="InterPro" id="IPR018062">
    <property type="entry name" value="HTH_AraC-typ_CS"/>
</dbReference>
<evidence type="ECO:0000256" key="3">
    <source>
        <dbReference type="ARBA" id="ARBA00023163"/>
    </source>
</evidence>
<evidence type="ECO:0000256" key="4">
    <source>
        <dbReference type="ARBA" id="ARBA00037345"/>
    </source>
</evidence>
<dbReference type="PANTHER" id="PTHR46796:SF13">
    <property type="entry name" value="HTH-TYPE TRANSCRIPTIONAL ACTIVATOR RHAS"/>
    <property type="match status" value="1"/>
</dbReference>
<comment type="function">
    <text evidence="4">Regulatory protein of the TOL plasmid xyl operons. XylS activates the xylXYZLTEGFJQKIH operon required for the degradation of toluene, m-xylene and p-xylene.</text>
</comment>
<keyword evidence="2" id="KW-0238">DNA-binding</keyword>